<feature type="compositionally biased region" description="Polar residues" evidence="6">
    <location>
        <begin position="132"/>
        <end position="141"/>
    </location>
</feature>
<comment type="caution">
    <text evidence="8">The sequence shown here is derived from an EMBL/GenBank/DDBJ whole genome shotgun (WGS) entry which is preliminary data.</text>
</comment>
<dbReference type="NCBIfam" id="TIGR00797">
    <property type="entry name" value="matE"/>
    <property type="match status" value="1"/>
</dbReference>
<evidence type="ECO:0000256" key="2">
    <source>
        <dbReference type="ARBA" id="ARBA00010199"/>
    </source>
</evidence>
<evidence type="ECO:0000256" key="1">
    <source>
        <dbReference type="ARBA" id="ARBA00004141"/>
    </source>
</evidence>
<evidence type="ECO:0000313" key="9">
    <source>
        <dbReference type="Proteomes" id="UP000199727"/>
    </source>
</evidence>
<dbReference type="InterPro" id="IPR002528">
    <property type="entry name" value="MATE_fam"/>
</dbReference>
<comment type="subcellular location">
    <subcellularLocation>
        <location evidence="1">Membrane</location>
        <topology evidence="1">Multi-pass membrane protein</topology>
    </subcellularLocation>
</comment>
<dbReference type="PANTHER" id="PTHR11206">
    <property type="entry name" value="MULTIDRUG RESISTANCE PROTEIN"/>
    <property type="match status" value="1"/>
</dbReference>
<evidence type="ECO:0000313" key="8">
    <source>
        <dbReference type="EMBL" id="OXG22534.1"/>
    </source>
</evidence>
<organism evidence="8 9">
    <name type="scientific">Cryptococcus neoformans Tu259-1</name>
    <dbReference type="NCBI Taxonomy" id="1230072"/>
    <lineage>
        <taxon>Eukaryota</taxon>
        <taxon>Fungi</taxon>
        <taxon>Dikarya</taxon>
        <taxon>Basidiomycota</taxon>
        <taxon>Agaricomycotina</taxon>
        <taxon>Tremellomycetes</taxon>
        <taxon>Tremellales</taxon>
        <taxon>Cryptococcaceae</taxon>
        <taxon>Cryptococcus</taxon>
        <taxon>Cryptococcus neoformans species complex</taxon>
    </lineage>
</organism>
<gene>
    <name evidence="8" type="ORF">C361_03199</name>
</gene>
<dbReference type="CDD" id="cd13132">
    <property type="entry name" value="MATE_eukaryotic"/>
    <property type="match status" value="1"/>
</dbReference>
<dbReference type="GO" id="GO:1990961">
    <property type="term" value="P:xenobiotic detoxification by transmembrane export across the plasma membrane"/>
    <property type="evidence" value="ECO:0007669"/>
    <property type="project" value="InterPro"/>
</dbReference>
<keyword evidence="5 7" id="KW-0472">Membrane</keyword>
<evidence type="ECO:0000256" key="7">
    <source>
        <dbReference type="SAM" id="Phobius"/>
    </source>
</evidence>
<feature type="compositionally biased region" description="Basic and acidic residues" evidence="6">
    <location>
        <begin position="176"/>
        <end position="190"/>
    </location>
</feature>
<feature type="compositionally biased region" description="Polar residues" evidence="6">
    <location>
        <begin position="153"/>
        <end position="167"/>
    </location>
</feature>
<evidence type="ECO:0000256" key="3">
    <source>
        <dbReference type="ARBA" id="ARBA00022692"/>
    </source>
</evidence>
<reference evidence="8 9" key="1">
    <citation type="submission" date="2017-06" db="EMBL/GenBank/DDBJ databases">
        <title>Global population genomics of the pathogenic fungus Cryptococcus neoformans var. grubii.</title>
        <authorList>
            <person name="Cuomo C."/>
            <person name="Litvintseva A."/>
            <person name="Chen Y."/>
            <person name="Young S."/>
            <person name="Zeng Q."/>
            <person name="Chapman S."/>
            <person name="Gujja S."/>
            <person name="Saif S."/>
            <person name="Birren B."/>
        </authorList>
    </citation>
    <scope>NUCLEOTIDE SEQUENCE [LARGE SCALE GENOMIC DNA]</scope>
    <source>
        <strain evidence="8 9">Tu259-1</strain>
    </source>
</reference>
<accession>A0A854QF83</accession>
<feature type="transmembrane region" description="Helical" evidence="7">
    <location>
        <begin position="466"/>
        <end position="487"/>
    </location>
</feature>
<evidence type="ECO:0000256" key="4">
    <source>
        <dbReference type="ARBA" id="ARBA00022989"/>
    </source>
</evidence>
<feature type="transmembrane region" description="Helical" evidence="7">
    <location>
        <begin position="399"/>
        <end position="417"/>
    </location>
</feature>
<protein>
    <submittedName>
        <fullName evidence="8">MATE family multidrug resistance protein</fullName>
    </submittedName>
</protein>
<comment type="similarity">
    <text evidence="2">Belongs to the multi antimicrobial extrusion (MATE) (TC 2.A.66.1) family.</text>
</comment>
<dbReference type="Pfam" id="PF01554">
    <property type="entry name" value="MatE"/>
    <property type="match status" value="2"/>
</dbReference>
<keyword evidence="4 7" id="KW-1133">Transmembrane helix</keyword>
<evidence type="ECO:0000256" key="6">
    <source>
        <dbReference type="SAM" id="MobiDB-lite"/>
    </source>
</evidence>
<dbReference type="GO" id="GO:0015297">
    <property type="term" value="F:antiporter activity"/>
    <property type="evidence" value="ECO:0007669"/>
    <property type="project" value="InterPro"/>
</dbReference>
<feature type="region of interest" description="Disordered" evidence="6">
    <location>
        <begin position="34"/>
        <end position="88"/>
    </location>
</feature>
<dbReference type="InterPro" id="IPR045069">
    <property type="entry name" value="MATE_euk"/>
</dbReference>
<feature type="transmembrane region" description="Helical" evidence="7">
    <location>
        <begin position="654"/>
        <end position="671"/>
    </location>
</feature>
<name>A0A854QF83_CRYNE</name>
<dbReference type="EMBL" id="AMKT01000040">
    <property type="protein sequence ID" value="OXG22534.1"/>
    <property type="molecule type" value="Genomic_DNA"/>
</dbReference>
<dbReference type="Proteomes" id="UP000199727">
    <property type="component" value="Unassembled WGS sequence"/>
</dbReference>
<keyword evidence="3 7" id="KW-0812">Transmembrane</keyword>
<proteinExistence type="inferred from homology"/>
<feature type="transmembrane region" description="Helical" evidence="7">
    <location>
        <begin position="437"/>
        <end position="454"/>
    </location>
</feature>
<feature type="transmembrane region" description="Helical" evidence="7">
    <location>
        <begin position="499"/>
        <end position="521"/>
    </location>
</feature>
<feature type="transmembrane region" description="Helical" evidence="7">
    <location>
        <begin position="622"/>
        <end position="642"/>
    </location>
</feature>
<dbReference type="GO" id="GO:0042910">
    <property type="term" value="F:xenobiotic transmembrane transporter activity"/>
    <property type="evidence" value="ECO:0007669"/>
    <property type="project" value="InterPro"/>
</dbReference>
<feature type="region of interest" description="Disordered" evidence="6">
    <location>
        <begin position="132"/>
        <end position="257"/>
    </location>
</feature>
<feature type="compositionally biased region" description="Low complexity" evidence="6">
    <location>
        <begin position="218"/>
        <end position="237"/>
    </location>
</feature>
<dbReference type="AlphaFoldDB" id="A0A854QF83"/>
<feature type="transmembrane region" description="Helical" evidence="7">
    <location>
        <begin position="542"/>
        <end position="560"/>
    </location>
</feature>
<feature type="transmembrane region" description="Helical" evidence="7">
    <location>
        <begin position="580"/>
        <end position="601"/>
    </location>
</feature>
<sequence>MSNYPHSSAIASSLSTSPYALQSNLENLISRSRTHPHPHRVAGEHSPPHHNNHLQQPSPSYPHPVEGSDNDLDKSTTGHTLAGHHGPRVGTIQEASFDEPLIFQDDEDSISTDRQRGERTSLLNHDWKRRVSGTSRRSYGTASAPLGAHEGSWQASSVDGLSVGNSRSRSKARTPPRRESEHGRKDRDGDVAQPRGVPAQSSSDEDSTSTRRGRLQGSRPLSHTSSPYSSPTSPFRSKTVRVADESSDEDEGGDLARGLLATSGTGVFAGSGRVGDAGLMDLDPVEELDAEDLELPVGEDGTEVRDRTKAFKAELPIILRSALPVFFTQAAEWSLVLASVVSIGHLGTTDLAASSLASMTASVSCFSILQGLATALDTLLPAAWTSSDPSRVGLWTQRMFIVMGFSMIPMYLLWWNISPILVVLGQDPEVSHRAGVYLRWLSIGIPGYGGNVLVKKYLQAQNLMHVPTYTLFFVAPLNLFMNWLLVWGPEPVRLGFPGGAFATAMSYNLAFAISSIWAIFFGPRDAFHPIRFKYAFSKLGTVTSLGLAGTIMLSSEWWAWEACALAASLLGPTTLAAQSVLLSTASTFFQVPASLGIASAVRVGNLLGAGRDWEAKWASRTCLFLSVTFAMVNSLICIIFRTNWGYLFNNDPEVVALVASVMPYIALFQIADGIAATSGSILRSLGLHTTGALINLTSYYIIGLPFGLWLTFTPTFALGLIGLWLGLSVALGYASVLSAVLVWKANWVRAVERVRERLGLGVHGVVGIDGKWDEGEQAIDERQELS</sequence>
<feature type="transmembrane region" description="Helical" evidence="7">
    <location>
        <begin position="692"/>
        <end position="710"/>
    </location>
</feature>
<feature type="transmembrane region" description="Helical" evidence="7">
    <location>
        <begin position="716"/>
        <end position="743"/>
    </location>
</feature>
<evidence type="ECO:0000256" key="5">
    <source>
        <dbReference type="ARBA" id="ARBA00023136"/>
    </source>
</evidence>
<dbReference type="GO" id="GO:0016020">
    <property type="term" value="C:membrane"/>
    <property type="evidence" value="ECO:0007669"/>
    <property type="project" value="UniProtKB-SubCell"/>
</dbReference>
<dbReference type="OrthoDB" id="2126698at2759"/>